<feature type="compositionally biased region" description="Basic and acidic residues" evidence="6">
    <location>
        <begin position="408"/>
        <end position="419"/>
    </location>
</feature>
<evidence type="ECO:0000256" key="4">
    <source>
        <dbReference type="PROSITE-ProRule" id="PRU00284"/>
    </source>
</evidence>
<evidence type="ECO:0000256" key="6">
    <source>
        <dbReference type="SAM" id="MobiDB-lite"/>
    </source>
</evidence>
<dbReference type="FunFam" id="1.10.287.950:FF:000001">
    <property type="entry name" value="Methyl-accepting chemotaxis sensory transducer"/>
    <property type="match status" value="1"/>
</dbReference>
<dbReference type="Pfam" id="PF00015">
    <property type="entry name" value="MCPsignal"/>
    <property type="match status" value="1"/>
</dbReference>
<keyword evidence="11" id="KW-1185">Reference proteome</keyword>
<dbReference type="InterPro" id="IPR004090">
    <property type="entry name" value="Chemotax_Me-accpt_rcpt"/>
</dbReference>
<organism evidence="10 11">
    <name type="scientific">Metarhizobium album</name>
    <dbReference type="NCBI Taxonomy" id="2182425"/>
    <lineage>
        <taxon>Bacteria</taxon>
        <taxon>Pseudomonadati</taxon>
        <taxon>Pseudomonadota</taxon>
        <taxon>Alphaproteobacteria</taxon>
        <taxon>Hyphomicrobiales</taxon>
        <taxon>Rhizobiaceae</taxon>
        <taxon>Metarhizobium</taxon>
    </lineage>
</organism>
<keyword evidence="2" id="KW-0145">Chemotaxis</keyword>
<feature type="domain" description="Methyl-accepting transducer" evidence="8">
    <location>
        <begin position="481"/>
        <end position="710"/>
    </location>
</feature>
<reference evidence="10 11" key="1">
    <citation type="submission" date="2018-05" db="EMBL/GenBank/DDBJ databases">
        <title>The draft genome of strain NS-104.</title>
        <authorList>
            <person name="Hang P."/>
            <person name="Jiang J."/>
        </authorList>
    </citation>
    <scope>NUCLEOTIDE SEQUENCE [LARGE SCALE GENOMIC DNA]</scope>
    <source>
        <strain evidence="10 11">NS-104</strain>
    </source>
</reference>
<evidence type="ECO:0000313" key="11">
    <source>
        <dbReference type="Proteomes" id="UP000245252"/>
    </source>
</evidence>
<dbReference type="PROSITE" id="PS50885">
    <property type="entry name" value="HAMP"/>
    <property type="match status" value="2"/>
</dbReference>
<gene>
    <name evidence="10" type="ORF">DEM27_11210</name>
</gene>
<dbReference type="InterPro" id="IPR051310">
    <property type="entry name" value="MCP_chemotaxis"/>
</dbReference>
<dbReference type="OrthoDB" id="3378718at2"/>
<dbReference type="SMART" id="SM00283">
    <property type="entry name" value="MA"/>
    <property type="match status" value="1"/>
</dbReference>
<comment type="similarity">
    <text evidence="3">Belongs to the methyl-accepting chemotaxis (MCP) protein family.</text>
</comment>
<feature type="region of interest" description="Disordered" evidence="6">
    <location>
        <begin position="398"/>
        <end position="424"/>
    </location>
</feature>
<dbReference type="Gene3D" id="6.10.340.10">
    <property type="match status" value="1"/>
</dbReference>
<dbReference type="PANTHER" id="PTHR43531:SF11">
    <property type="entry name" value="METHYL-ACCEPTING CHEMOTAXIS PROTEIN 3"/>
    <property type="match status" value="1"/>
</dbReference>
<keyword evidence="7" id="KW-0812">Transmembrane</keyword>
<dbReference type="Gene3D" id="1.10.287.950">
    <property type="entry name" value="Methyl-accepting chemotaxis protein"/>
    <property type="match status" value="1"/>
</dbReference>
<feature type="region of interest" description="Disordered" evidence="6">
    <location>
        <begin position="738"/>
        <end position="778"/>
    </location>
</feature>
<evidence type="ECO:0000313" key="10">
    <source>
        <dbReference type="EMBL" id="PWE56006.1"/>
    </source>
</evidence>
<accession>A0A2U2DRQ6</accession>
<protein>
    <submittedName>
        <fullName evidence="10">Methyl-accepting chemotaxis protein</fullName>
    </submittedName>
</protein>
<evidence type="ECO:0000259" key="9">
    <source>
        <dbReference type="PROSITE" id="PS50885"/>
    </source>
</evidence>
<dbReference type="GO" id="GO:0007165">
    <property type="term" value="P:signal transduction"/>
    <property type="evidence" value="ECO:0007669"/>
    <property type="project" value="UniProtKB-KW"/>
</dbReference>
<dbReference type="InterPro" id="IPR004089">
    <property type="entry name" value="MCPsignal_dom"/>
</dbReference>
<dbReference type="Gene3D" id="3.30.450.20">
    <property type="entry name" value="PAS domain"/>
    <property type="match status" value="1"/>
</dbReference>
<feature type="domain" description="HAMP" evidence="9">
    <location>
        <begin position="430"/>
        <end position="476"/>
    </location>
</feature>
<dbReference type="GO" id="GO:0004888">
    <property type="term" value="F:transmembrane signaling receptor activity"/>
    <property type="evidence" value="ECO:0007669"/>
    <property type="project" value="InterPro"/>
</dbReference>
<dbReference type="SUPFAM" id="SSF58104">
    <property type="entry name" value="Methyl-accepting chemotaxis protein (MCP) signaling domain"/>
    <property type="match status" value="1"/>
</dbReference>
<feature type="compositionally biased region" description="Low complexity" evidence="6">
    <location>
        <begin position="742"/>
        <end position="758"/>
    </location>
</feature>
<dbReference type="CDD" id="cd11386">
    <property type="entry name" value="MCP_signal"/>
    <property type="match status" value="1"/>
</dbReference>
<comment type="caution">
    <text evidence="10">The sequence shown here is derived from an EMBL/GenBank/DDBJ whole genome shotgun (WGS) entry which is preliminary data.</text>
</comment>
<dbReference type="PROSITE" id="PS50111">
    <property type="entry name" value="CHEMOTAXIS_TRANSDUC_2"/>
    <property type="match status" value="1"/>
</dbReference>
<evidence type="ECO:0000256" key="3">
    <source>
        <dbReference type="ARBA" id="ARBA00029447"/>
    </source>
</evidence>
<dbReference type="CDD" id="cd12913">
    <property type="entry name" value="PDC1_MCP_like"/>
    <property type="match status" value="1"/>
</dbReference>
<evidence type="ECO:0000259" key="8">
    <source>
        <dbReference type="PROSITE" id="PS50111"/>
    </source>
</evidence>
<comment type="subcellular location">
    <subcellularLocation>
        <location evidence="1">Membrane</location>
    </subcellularLocation>
</comment>
<dbReference type="AlphaFoldDB" id="A0A2U2DRQ6"/>
<dbReference type="PRINTS" id="PR00260">
    <property type="entry name" value="CHEMTRNSDUCR"/>
</dbReference>
<name>A0A2U2DRQ6_9HYPH</name>
<evidence type="ECO:0000256" key="5">
    <source>
        <dbReference type="SAM" id="Coils"/>
    </source>
</evidence>
<keyword evidence="7" id="KW-0472">Membrane</keyword>
<feature type="transmembrane region" description="Helical" evidence="7">
    <location>
        <begin position="320"/>
        <end position="340"/>
    </location>
</feature>
<dbReference type="Pfam" id="PF00672">
    <property type="entry name" value="HAMP"/>
    <property type="match status" value="1"/>
</dbReference>
<feature type="transmembrane region" description="Helical" evidence="7">
    <location>
        <begin position="12"/>
        <end position="33"/>
    </location>
</feature>
<evidence type="ECO:0000256" key="2">
    <source>
        <dbReference type="ARBA" id="ARBA00022500"/>
    </source>
</evidence>
<keyword evidence="4" id="KW-0807">Transducer</keyword>
<feature type="domain" description="HAMP" evidence="9">
    <location>
        <begin position="343"/>
        <end position="396"/>
    </location>
</feature>
<dbReference type="SMART" id="SM00304">
    <property type="entry name" value="HAMP"/>
    <property type="match status" value="2"/>
</dbReference>
<evidence type="ECO:0000256" key="7">
    <source>
        <dbReference type="SAM" id="Phobius"/>
    </source>
</evidence>
<dbReference type="InterPro" id="IPR003660">
    <property type="entry name" value="HAMP_dom"/>
</dbReference>
<keyword evidence="7" id="KW-1133">Transmembrane helix</keyword>
<evidence type="ECO:0000256" key="1">
    <source>
        <dbReference type="ARBA" id="ARBA00004370"/>
    </source>
</evidence>
<dbReference type="PANTHER" id="PTHR43531">
    <property type="entry name" value="PROTEIN ICFG"/>
    <property type="match status" value="1"/>
</dbReference>
<dbReference type="RefSeq" id="WP_109458326.1">
    <property type="nucleotide sequence ID" value="NZ_QFBC01000004.1"/>
</dbReference>
<sequence length="778" mass="82478">MSIFQVKSLAAKLMAVSGLAIALVLLVSNLLLISQSRERVQTLTMAQADAEAKAIANQIAAKVGELSGAARSMAGVVGRAHEGKALERQGVINILKANVEKNAFAFGSWFCEEPTAFDGRKDEVANNTELGANKNGIFAPYWTKTASGGFEFSTFNDDYTAPWYATSAKSMKGGMTPPYKAQEITVPTAMTSISYPVVSDGKLIGVSGIDISLAALYDDLKVLHPFGSGRVMLLSQNAQWIVAPTIEMVMTDYADAGGDAIKSALATSKGSVIEGLKNTDGEGFSRVVYPFALPDLNTSWVVIVDVPYSAIAAPVQAQTYMMVIGGILVLAAVMLALYFATRFFIQLPLKALLRDVTRLSENKYDEPVTGQDRADEIGLVAKSLEGFRHALADTQRLQADAEMQRSAAENERQRSETERNGAASLQRHIVSTVGEGLAQLSNGNLAYRIEEDFPGDYAALKRDFNAALSSIEETSNTLNSTVHSIGGGTGEISRSASDLARRTEQQAASLEETAAALNELTAQVNSSADNARSAAVSVNTACEDAERSGEVVQKAIASMRGIEQSSQEVSRIIGVIDEIAFQTNLLALNAGVEAARAGEAGKGFAVVAQEVRELAQRSANAAKEIKTLINASAGQVQDGVALVGRAGNALDKIAGQVMEINGLIRQISASASEQAVGLKEINSAMNQMDQVTQQNAAMVEEQTAASMTLKEEADVLKSLVARFRTGGVNHAAALRQTAQDMRAPARAPTAAARAPARRSVPQSQGSAALAAKDDWEEF</sequence>
<keyword evidence="5" id="KW-0175">Coiled coil</keyword>
<dbReference type="Proteomes" id="UP000245252">
    <property type="component" value="Unassembled WGS sequence"/>
</dbReference>
<dbReference type="GO" id="GO:0016020">
    <property type="term" value="C:membrane"/>
    <property type="evidence" value="ECO:0007669"/>
    <property type="project" value="UniProtKB-SubCell"/>
</dbReference>
<dbReference type="EMBL" id="QFBC01000004">
    <property type="protein sequence ID" value="PWE56006.1"/>
    <property type="molecule type" value="Genomic_DNA"/>
</dbReference>
<feature type="coiled-coil region" evidence="5">
    <location>
        <begin position="500"/>
        <end position="530"/>
    </location>
</feature>
<dbReference type="SUPFAM" id="SSF158472">
    <property type="entry name" value="HAMP domain-like"/>
    <property type="match status" value="1"/>
</dbReference>
<dbReference type="GO" id="GO:0006935">
    <property type="term" value="P:chemotaxis"/>
    <property type="evidence" value="ECO:0007669"/>
    <property type="project" value="UniProtKB-KW"/>
</dbReference>
<proteinExistence type="inferred from homology"/>
<dbReference type="Pfam" id="PF22673">
    <property type="entry name" value="MCP-like_PDC_1"/>
    <property type="match status" value="1"/>
</dbReference>